<name>A0A0F9UEB0_9ZZZZ</name>
<accession>A0A0F9UEB0</accession>
<reference evidence="1" key="1">
    <citation type="journal article" date="2015" name="Nature">
        <title>Complex archaea that bridge the gap between prokaryotes and eukaryotes.</title>
        <authorList>
            <person name="Spang A."/>
            <person name="Saw J.H."/>
            <person name="Jorgensen S.L."/>
            <person name="Zaremba-Niedzwiedzka K."/>
            <person name="Martijn J."/>
            <person name="Lind A.E."/>
            <person name="van Eijk R."/>
            <person name="Schleper C."/>
            <person name="Guy L."/>
            <person name="Ettema T.J."/>
        </authorList>
    </citation>
    <scope>NUCLEOTIDE SEQUENCE</scope>
</reference>
<dbReference type="EMBL" id="LAZR01000155">
    <property type="protein sequence ID" value="KKN85712.1"/>
    <property type="molecule type" value="Genomic_DNA"/>
</dbReference>
<sequence length="338" mass="36513">MARKYQQGFEARGLDLLSRSAGTGTIAITNAAAYLGIGYGLQLVGASSSGEALAEITIPAHAWSDEVYIRQMIDMNSNHLGDLLQIRAESANNIVSMDLESGDIDIIGGLEGNIGATSPGFKRWEFYIKCANSGGVVTIRIDDVEVFTYSGDTQPAATTDVVELAWRAVSSSSRIYIDDIAYNDTVDDGRGNDIWPGAGKIYGFRANIQGPFRAWDKFPDTGEENWEDVDDGVPDDDSTYVQSGTLGQRDAHGTENIPAGSFNIRPGCVQWSVDAKLVGGGSGEISSYMVKDGVPLEGNSRAPGAFYGYIYDMLLTDPDGNEWLRDDFDNTQFGYKAT</sequence>
<protein>
    <submittedName>
        <fullName evidence="1">Uncharacterized protein</fullName>
    </submittedName>
</protein>
<comment type="caution">
    <text evidence="1">The sequence shown here is derived from an EMBL/GenBank/DDBJ whole genome shotgun (WGS) entry which is preliminary data.</text>
</comment>
<gene>
    <name evidence="1" type="ORF">LCGC14_0275170</name>
</gene>
<evidence type="ECO:0000313" key="1">
    <source>
        <dbReference type="EMBL" id="KKN85712.1"/>
    </source>
</evidence>
<dbReference type="AlphaFoldDB" id="A0A0F9UEB0"/>
<organism evidence="1">
    <name type="scientific">marine sediment metagenome</name>
    <dbReference type="NCBI Taxonomy" id="412755"/>
    <lineage>
        <taxon>unclassified sequences</taxon>
        <taxon>metagenomes</taxon>
        <taxon>ecological metagenomes</taxon>
    </lineage>
</organism>
<proteinExistence type="predicted"/>